<evidence type="ECO:0000256" key="1">
    <source>
        <dbReference type="SAM" id="Phobius"/>
    </source>
</evidence>
<keyword evidence="1" id="KW-0812">Transmembrane</keyword>
<dbReference type="AlphaFoldDB" id="A0A2T1D552"/>
<feature type="transmembrane region" description="Helical" evidence="1">
    <location>
        <begin position="30"/>
        <end position="52"/>
    </location>
</feature>
<keyword evidence="1" id="KW-0472">Membrane</keyword>
<reference evidence="2 3" key="2">
    <citation type="submission" date="2018-03" db="EMBL/GenBank/DDBJ databases">
        <title>The ancient ancestry and fast evolution of plastids.</title>
        <authorList>
            <person name="Moore K.R."/>
            <person name="Magnabosco C."/>
            <person name="Momper L."/>
            <person name="Gold D.A."/>
            <person name="Bosak T."/>
            <person name="Fournier G.P."/>
        </authorList>
    </citation>
    <scope>NUCLEOTIDE SEQUENCE [LARGE SCALE GENOMIC DNA]</scope>
    <source>
        <strain evidence="2 3">ULC007</strain>
    </source>
</reference>
<keyword evidence="1" id="KW-1133">Transmembrane helix</keyword>
<evidence type="ECO:0000313" key="2">
    <source>
        <dbReference type="EMBL" id="PSB15655.1"/>
    </source>
</evidence>
<keyword evidence="3" id="KW-1185">Reference proteome</keyword>
<proteinExistence type="predicted"/>
<reference evidence="2 3" key="1">
    <citation type="submission" date="2018-02" db="EMBL/GenBank/DDBJ databases">
        <authorList>
            <person name="Cohen D.B."/>
            <person name="Kent A.D."/>
        </authorList>
    </citation>
    <scope>NUCLEOTIDE SEQUENCE [LARGE SCALE GENOMIC DNA]</scope>
    <source>
        <strain evidence="2 3">ULC007</strain>
    </source>
</reference>
<organism evidence="2 3">
    <name type="scientific">Phormidesmis priestleyi ULC007</name>
    <dbReference type="NCBI Taxonomy" id="1920490"/>
    <lineage>
        <taxon>Bacteria</taxon>
        <taxon>Bacillati</taxon>
        <taxon>Cyanobacteriota</taxon>
        <taxon>Cyanophyceae</taxon>
        <taxon>Leptolyngbyales</taxon>
        <taxon>Leptolyngbyaceae</taxon>
        <taxon>Phormidesmis</taxon>
    </lineage>
</organism>
<sequence length="73" mass="7877">MPGCAVFHWVSAQASPDAGGQEVNYHRDDGTFSSGLIVAALIVLAFISGYWVRDKGFIIRVQTPPVQSRANSL</sequence>
<dbReference type="Proteomes" id="UP000238634">
    <property type="component" value="Unassembled WGS sequence"/>
</dbReference>
<name>A0A2T1D552_9CYAN</name>
<comment type="caution">
    <text evidence="2">The sequence shown here is derived from an EMBL/GenBank/DDBJ whole genome shotgun (WGS) entry which is preliminary data.</text>
</comment>
<dbReference type="EMBL" id="PVWG01000056">
    <property type="protein sequence ID" value="PSB15655.1"/>
    <property type="molecule type" value="Genomic_DNA"/>
</dbReference>
<gene>
    <name evidence="2" type="ORF">C7B65_23970</name>
</gene>
<protein>
    <submittedName>
        <fullName evidence="2">Uncharacterized protein</fullName>
    </submittedName>
</protein>
<evidence type="ECO:0000313" key="3">
    <source>
        <dbReference type="Proteomes" id="UP000238634"/>
    </source>
</evidence>
<accession>A0A2T1D552</accession>